<evidence type="ECO:0000313" key="2">
    <source>
        <dbReference type="Proteomes" id="UP000799118"/>
    </source>
</evidence>
<keyword evidence="2" id="KW-1185">Reference proteome</keyword>
<evidence type="ECO:0000313" key="1">
    <source>
        <dbReference type="EMBL" id="KAE9407011.1"/>
    </source>
</evidence>
<accession>A0A6A4I8V7</accession>
<organism evidence="1 2">
    <name type="scientific">Gymnopus androsaceus JB14</name>
    <dbReference type="NCBI Taxonomy" id="1447944"/>
    <lineage>
        <taxon>Eukaryota</taxon>
        <taxon>Fungi</taxon>
        <taxon>Dikarya</taxon>
        <taxon>Basidiomycota</taxon>
        <taxon>Agaricomycotina</taxon>
        <taxon>Agaricomycetes</taxon>
        <taxon>Agaricomycetidae</taxon>
        <taxon>Agaricales</taxon>
        <taxon>Marasmiineae</taxon>
        <taxon>Omphalotaceae</taxon>
        <taxon>Gymnopus</taxon>
    </lineage>
</organism>
<sequence length="183" mass="20802">MLPRTKYFGQRVLRYSAVKSTQAIFGKTPHPPHRDRILLQTRKFSISIANKSDNPESEDRPLCSEDFIRADHVKMATGKPTMFDYTDEGLKEVPIPDSVRESGVVPSGYSIDFILSPERIVSVLKKAGITMFGQLPEETFHELRGTINNPSNLSIVPTRVYELKREEQARTDSEFESEGEEKK</sequence>
<dbReference type="OrthoDB" id="2899474at2759"/>
<reference evidence="1" key="1">
    <citation type="journal article" date="2019" name="Environ. Microbiol.">
        <title>Fungal ecological strategies reflected in gene transcription - a case study of two litter decomposers.</title>
        <authorList>
            <person name="Barbi F."/>
            <person name="Kohler A."/>
            <person name="Barry K."/>
            <person name="Baskaran P."/>
            <person name="Daum C."/>
            <person name="Fauchery L."/>
            <person name="Ihrmark K."/>
            <person name="Kuo A."/>
            <person name="LaButti K."/>
            <person name="Lipzen A."/>
            <person name="Morin E."/>
            <person name="Grigoriev I.V."/>
            <person name="Henrissat B."/>
            <person name="Lindahl B."/>
            <person name="Martin F."/>
        </authorList>
    </citation>
    <scope>NUCLEOTIDE SEQUENCE</scope>
    <source>
        <strain evidence="1">JB14</strain>
    </source>
</reference>
<name>A0A6A4I8V7_9AGAR</name>
<dbReference type="AlphaFoldDB" id="A0A6A4I8V7"/>
<dbReference type="EMBL" id="ML769398">
    <property type="protein sequence ID" value="KAE9407011.1"/>
    <property type="molecule type" value="Genomic_DNA"/>
</dbReference>
<gene>
    <name evidence="1" type="ORF">BT96DRAFT_1014420</name>
</gene>
<protein>
    <submittedName>
        <fullName evidence="1">Uncharacterized protein</fullName>
    </submittedName>
</protein>
<proteinExistence type="predicted"/>
<dbReference type="Proteomes" id="UP000799118">
    <property type="component" value="Unassembled WGS sequence"/>
</dbReference>